<evidence type="ECO:0000313" key="10">
    <source>
        <dbReference type="EMBL" id="MBE7524780.1"/>
    </source>
</evidence>
<keyword evidence="2 7" id="KW-0436">Ligase</keyword>
<dbReference type="PANTHER" id="PTHR43311">
    <property type="entry name" value="GLUTAMATE--TRNA LIGASE"/>
    <property type="match status" value="1"/>
</dbReference>
<organism evidence="10 11">
    <name type="scientific">candidate division WWE3 bacterium</name>
    <dbReference type="NCBI Taxonomy" id="2053526"/>
    <lineage>
        <taxon>Bacteria</taxon>
        <taxon>Katanobacteria</taxon>
    </lineage>
</organism>
<dbReference type="GO" id="GO:0004818">
    <property type="term" value="F:glutamate-tRNA ligase activity"/>
    <property type="evidence" value="ECO:0007669"/>
    <property type="project" value="UniProtKB-UniRule"/>
</dbReference>
<keyword evidence="4 7" id="KW-0067">ATP-binding</keyword>
<name>A0A928TUQ4_UNCKA</name>
<comment type="subunit">
    <text evidence="7">Monomer.</text>
</comment>
<feature type="domain" description="Aminoacyl-tRNA synthetase class I anticodon-binding" evidence="9">
    <location>
        <begin position="354"/>
        <end position="485"/>
    </location>
</feature>
<comment type="caution">
    <text evidence="10">The sequence shown here is derived from an EMBL/GenBank/DDBJ whole genome shotgun (WGS) entry which is preliminary data.</text>
</comment>
<dbReference type="CDD" id="cd00808">
    <property type="entry name" value="GluRS_core"/>
    <property type="match status" value="1"/>
</dbReference>
<feature type="binding site" evidence="7">
    <location>
        <position position="261"/>
    </location>
    <ligand>
        <name>ATP</name>
        <dbReference type="ChEBI" id="CHEBI:30616"/>
    </ligand>
</feature>
<dbReference type="InterPro" id="IPR020751">
    <property type="entry name" value="aa-tRNA-synth_I_codon-bd_sub2"/>
</dbReference>
<feature type="short sequence motif" description="'KMSKS' region" evidence="7">
    <location>
        <begin position="258"/>
        <end position="262"/>
    </location>
</feature>
<comment type="catalytic activity">
    <reaction evidence="7">
        <text>tRNA(Glu) + L-glutamate + ATP = L-glutamyl-tRNA(Glu) + AMP + diphosphate</text>
        <dbReference type="Rhea" id="RHEA:23540"/>
        <dbReference type="Rhea" id="RHEA-COMP:9663"/>
        <dbReference type="Rhea" id="RHEA-COMP:9680"/>
        <dbReference type="ChEBI" id="CHEBI:29985"/>
        <dbReference type="ChEBI" id="CHEBI:30616"/>
        <dbReference type="ChEBI" id="CHEBI:33019"/>
        <dbReference type="ChEBI" id="CHEBI:78442"/>
        <dbReference type="ChEBI" id="CHEBI:78520"/>
        <dbReference type="ChEBI" id="CHEBI:456215"/>
        <dbReference type="EC" id="6.1.1.17"/>
    </reaction>
</comment>
<dbReference type="InterPro" id="IPR001412">
    <property type="entry name" value="aa-tRNA-synth_I_CS"/>
</dbReference>
<sequence>MSVRVRMAPSPTGYLHIGNLRTALYNEFFARHHCGTLILRIEDTDRARYIEGATESLCRSLRAMHILPDEGVWINEAGQLIERGDYAPYLQSKRAERHREYAQKLIAMGKAYVCFCSPAVLDKMRQEQQKAGMAPRYDGRCRLLHPEESAARVSAGESHVIRLAFPREGSVTVMDEIRGDVVFDWNELDDQVIIKSDGMPTYHLAATCDDHDMWITHVIRGEEWLPSTPKHLFIYEAFGWKPPIFAHLPLLLNPDKTKLSKRQGDVSVEDFLAKGYLPEALLNFVALLGWNPSGDREIYTHDELRSAFELEKVNKSGAVLNLEKLDWMNAEYLKSMDTDAYLDLVLPELRKLGGDEALQKRVAMLIRSRLIRLSDVPDVSGEYFHPLRNLNPSIIPWKGQQPADVKEKLAAAREELAGLPDYLWASTDDLEHHIKEWITRRAWQNGPVLWPLRVALSGREKSPSPFELLHVLGREASLARIQAAIDSLQ</sequence>
<evidence type="ECO:0000256" key="1">
    <source>
        <dbReference type="ARBA" id="ARBA00007894"/>
    </source>
</evidence>
<feature type="domain" description="Glutamyl/glutaminyl-tRNA synthetase class Ib catalytic" evidence="8">
    <location>
        <begin position="3"/>
        <end position="327"/>
    </location>
</feature>
<dbReference type="InterPro" id="IPR004527">
    <property type="entry name" value="Glu-tRNA-ligase_bac/mito"/>
</dbReference>
<keyword evidence="5 7" id="KW-0648">Protein biosynthesis</keyword>
<evidence type="ECO:0000256" key="4">
    <source>
        <dbReference type="ARBA" id="ARBA00022840"/>
    </source>
</evidence>
<dbReference type="GO" id="GO:0008270">
    <property type="term" value="F:zinc ion binding"/>
    <property type="evidence" value="ECO:0007669"/>
    <property type="project" value="InterPro"/>
</dbReference>
<dbReference type="PRINTS" id="PR00987">
    <property type="entry name" value="TRNASYNTHGLU"/>
</dbReference>
<keyword evidence="3 7" id="KW-0547">Nucleotide-binding</keyword>
<comment type="caution">
    <text evidence="7">Lacks conserved residue(s) required for the propagation of feature annotation.</text>
</comment>
<dbReference type="SUPFAM" id="SSF48163">
    <property type="entry name" value="An anticodon-binding domain of class I aminoacyl-tRNA synthetases"/>
    <property type="match status" value="1"/>
</dbReference>
<comment type="similarity">
    <text evidence="1 7">Belongs to the class-I aminoacyl-tRNA synthetase family. Glutamate--tRNA ligase type 1 subfamily.</text>
</comment>
<dbReference type="Gene3D" id="3.40.50.620">
    <property type="entry name" value="HUPs"/>
    <property type="match status" value="1"/>
</dbReference>
<gene>
    <name evidence="7" type="primary">gltX</name>
    <name evidence="10" type="ORF">HS096_00045</name>
</gene>
<dbReference type="EC" id="6.1.1.17" evidence="7"/>
<accession>A0A928TUQ4</accession>
<dbReference type="Pfam" id="PF19269">
    <property type="entry name" value="Anticodon_2"/>
    <property type="match status" value="1"/>
</dbReference>
<comment type="subcellular location">
    <subcellularLocation>
        <location evidence="7">Cytoplasm</location>
    </subcellularLocation>
</comment>
<evidence type="ECO:0000256" key="5">
    <source>
        <dbReference type="ARBA" id="ARBA00022917"/>
    </source>
</evidence>
<evidence type="ECO:0000256" key="7">
    <source>
        <dbReference type="HAMAP-Rule" id="MF_00022"/>
    </source>
</evidence>
<dbReference type="InterPro" id="IPR014729">
    <property type="entry name" value="Rossmann-like_a/b/a_fold"/>
</dbReference>
<keyword evidence="6 7" id="KW-0030">Aminoacyl-tRNA synthetase</keyword>
<dbReference type="PANTHER" id="PTHR43311:SF2">
    <property type="entry name" value="GLUTAMATE--TRNA LIGASE, MITOCHONDRIAL-RELATED"/>
    <property type="match status" value="1"/>
</dbReference>
<comment type="function">
    <text evidence="7">Catalyzes the attachment of glutamate to tRNA(Glu) in a two-step reaction: glutamate is first activated by ATP to form Glu-AMP and then transferred to the acceptor end of tRNA(Glu).</text>
</comment>
<evidence type="ECO:0000313" key="11">
    <source>
        <dbReference type="Proteomes" id="UP000710385"/>
    </source>
</evidence>
<dbReference type="AlphaFoldDB" id="A0A928TUQ4"/>
<dbReference type="InterPro" id="IPR033910">
    <property type="entry name" value="GluRS_core"/>
</dbReference>
<dbReference type="PROSITE" id="PS00178">
    <property type="entry name" value="AA_TRNA_LIGASE_I"/>
    <property type="match status" value="1"/>
</dbReference>
<keyword evidence="7" id="KW-0963">Cytoplasm</keyword>
<protein>
    <recommendedName>
        <fullName evidence="7">Glutamate--tRNA ligase</fullName>
        <ecNumber evidence="7">6.1.1.17</ecNumber>
    </recommendedName>
    <alternativeName>
        <fullName evidence="7">Glutamyl-tRNA synthetase</fullName>
        <shortName evidence="7">GluRS</shortName>
    </alternativeName>
</protein>
<evidence type="ECO:0000259" key="8">
    <source>
        <dbReference type="Pfam" id="PF00749"/>
    </source>
</evidence>
<dbReference type="InterPro" id="IPR020058">
    <property type="entry name" value="Glu/Gln-tRNA-synth_Ib_cat-dom"/>
</dbReference>
<reference evidence="10" key="1">
    <citation type="submission" date="2020-05" db="EMBL/GenBank/DDBJ databases">
        <title>High-Quality Genomes of Partial-Nitritation/Anammox System by Hierarchical Clustering Based Hybrid Assembly.</title>
        <authorList>
            <person name="Liu L."/>
            <person name="Wang Y."/>
            <person name="Che Y."/>
            <person name="Chen Y."/>
            <person name="Xia Y."/>
            <person name="Luo R."/>
            <person name="Cheng S.H."/>
            <person name="Zheng C."/>
            <person name="Zhang T."/>
        </authorList>
    </citation>
    <scope>NUCLEOTIDE SEQUENCE</scope>
    <source>
        <strain evidence="10">H1_PAT1</strain>
    </source>
</reference>
<evidence type="ECO:0000259" key="9">
    <source>
        <dbReference type="Pfam" id="PF19269"/>
    </source>
</evidence>
<dbReference type="Gene3D" id="1.10.10.350">
    <property type="match status" value="1"/>
</dbReference>
<evidence type="ECO:0000256" key="2">
    <source>
        <dbReference type="ARBA" id="ARBA00022598"/>
    </source>
</evidence>
<dbReference type="HAMAP" id="MF_00022">
    <property type="entry name" value="Glu_tRNA_synth_type1"/>
    <property type="match status" value="1"/>
</dbReference>
<dbReference type="FunFam" id="3.40.50.620:FF:000045">
    <property type="entry name" value="Glutamate--tRNA ligase, mitochondrial"/>
    <property type="match status" value="1"/>
</dbReference>
<proteinExistence type="inferred from homology"/>
<dbReference type="InterPro" id="IPR008925">
    <property type="entry name" value="aa_tRNA-synth_I_cd-bd_sf"/>
</dbReference>
<dbReference type="Proteomes" id="UP000710385">
    <property type="component" value="Unassembled WGS sequence"/>
</dbReference>
<evidence type="ECO:0000256" key="6">
    <source>
        <dbReference type="ARBA" id="ARBA00023146"/>
    </source>
</evidence>
<dbReference type="GO" id="GO:0005524">
    <property type="term" value="F:ATP binding"/>
    <property type="evidence" value="ECO:0007669"/>
    <property type="project" value="UniProtKB-UniRule"/>
</dbReference>
<dbReference type="GO" id="GO:0000049">
    <property type="term" value="F:tRNA binding"/>
    <property type="evidence" value="ECO:0007669"/>
    <property type="project" value="InterPro"/>
</dbReference>
<dbReference type="InterPro" id="IPR045462">
    <property type="entry name" value="aa-tRNA-synth_I_cd-bd"/>
</dbReference>
<dbReference type="InterPro" id="IPR049940">
    <property type="entry name" value="GluQ/Sye"/>
</dbReference>
<dbReference type="EMBL" id="JABTTY010000001">
    <property type="protein sequence ID" value="MBE7524780.1"/>
    <property type="molecule type" value="Genomic_DNA"/>
</dbReference>
<dbReference type="Pfam" id="PF00749">
    <property type="entry name" value="tRNA-synt_1c"/>
    <property type="match status" value="1"/>
</dbReference>
<feature type="short sequence motif" description="'HIGH' region" evidence="7">
    <location>
        <begin position="9"/>
        <end position="19"/>
    </location>
</feature>
<dbReference type="NCBIfam" id="TIGR00464">
    <property type="entry name" value="gltX_bact"/>
    <property type="match status" value="1"/>
</dbReference>
<evidence type="ECO:0000256" key="3">
    <source>
        <dbReference type="ARBA" id="ARBA00022741"/>
    </source>
</evidence>
<dbReference type="InterPro" id="IPR000924">
    <property type="entry name" value="Glu/Gln-tRNA-synth"/>
</dbReference>
<dbReference type="SUPFAM" id="SSF52374">
    <property type="entry name" value="Nucleotidylyl transferase"/>
    <property type="match status" value="1"/>
</dbReference>
<dbReference type="GO" id="GO:0005829">
    <property type="term" value="C:cytosol"/>
    <property type="evidence" value="ECO:0007669"/>
    <property type="project" value="TreeGrafter"/>
</dbReference>
<dbReference type="GO" id="GO:0006424">
    <property type="term" value="P:glutamyl-tRNA aminoacylation"/>
    <property type="evidence" value="ECO:0007669"/>
    <property type="project" value="UniProtKB-UniRule"/>
</dbReference>